<feature type="compositionally biased region" description="Basic and acidic residues" evidence="1">
    <location>
        <begin position="344"/>
        <end position="356"/>
    </location>
</feature>
<feature type="compositionally biased region" description="Basic residues" evidence="1">
    <location>
        <begin position="183"/>
        <end position="195"/>
    </location>
</feature>
<evidence type="ECO:0000256" key="1">
    <source>
        <dbReference type="SAM" id="MobiDB-lite"/>
    </source>
</evidence>
<dbReference type="GO" id="GO:0051301">
    <property type="term" value="P:cell division"/>
    <property type="evidence" value="ECO:0007669"/>
    <property type="project" value="InterPro"/>
</dbReference>
<gene>
    <name evidence="2" type="ORF">B0H15DRAFT_796030</name>
</gene>
<proteinExistence type="predicted"/>
<dbReference type="Proteomes" id="UP001222325">
    <property type="component" value="Unassembled WGS sequence"/>
</dbReference>
<evidence type="ECO:0000313" key="2">
    <source>
        <dbReference type="EMBL" id="KAJ7102606.1"/>
    </source>
</evidence>
<dbReference type="AlphaFoldDB" id="A0AAD6Y1D4"/>
<accession>A0AAD6Y1D4</accession>
<feature type="compositionally biased region" description="Low complexity" evidence="1">
    <location>
        <begin position="58"/>
        <end position="68"/>
    </location>
</feature>
<evidence type="ECO:0000313" key="3">
    <source>
        <dbReference type="Proteomes" id="UP001222325"/>
    </source>
</evidence>
<reference evidence="2" key="1">
    <citation type="submission" date="2023-03" db="EMBL/GenBank/DDBJ databases">
        <title>Massive genome expansion in bonnet fungi (Mycena s.s.) driven by repeated elements and novel gene families across ecological guilds.</title>
        <authorList>
            <consortium name="Lawrence Berkeley National Laboratory"/>
            <person name="Harder C.B."/>
            <person name="Miyauchi S."/>
            <person name="Viragh M."/>
            <person name="Kuo A."/>
            <person name="Thoen E."/>
            <person name="Andreopoulos B."/>
            <person name="Lu D."/>
            <person name="Skrede I."/>
            <person name="Drula E."/>
            <person name="Henrissat B."/>
            <person name="Morin E."/>
            <person name="Kohler A."/>
            <person name="Barry K."/>
            <person name="LaButti K."/>
            <person name="Morin E."/>
            <person name="Salamov A."/>
            <person name="Lipzen A."/>
            <person name="Mereny Z."/>
            <person name="Hegedus B."/>
            <person name="Baldrian P."/>
            <person name="Stursova M."/>
            <person name="Weitz H."/>
            <person name="Taylor A."/>
            <person name="Grigoriev I.V."/>
            <person name="Nagy L.G."/>
            <person name="Martin F."/>
            <person name="Kauserud H."/>
        </authorList>
    </citation>
    <scope>NUCLEOTIDE SEQUENCE</scope>
    <source>
        <strain evidence="2">CBHHK173m</strain>
    </source>
</reference>
<dbReference type="GO" id="GO:0000444">
    <property type="term" value="C:MIS12/MIND type complex"/>
    <property type="evidence" value="ECO:0007669"/>
    <property type="project" value="InterPro"/>
</dbReference>
<dbReference type="InterPro" id="IPR013218">
    <property type="entry name" value="Dsn1/Mis13"/>
</dbReference>
<feature type="compositionally biased region" description="Basic and acidic residues" evidence="1">
    <location>
        <begin position="479"/>
        <end position="491"/>
    </location>
</feature>
<feature type="region of interest" description="Disordered" evidence="1">
    <location>
        <begin position="1"/>
        <end position="201"/>
    </location>
</feature>
<dbReference type="GO" id="GO:0007059">
    <property type="term" value="P:chromosome segregation"/>
    <property type="evidence" value="ECO:0007669"/>
    <property type="project" value="InterPro"/>
</dbReference>
<feature type="region of interest" description="Disordered" evidence="1">
    <location>
        <begin position="479"/>
        <end position="519"/>
    </location>
</feature>
<dbReference type="PANTHER" id="PTHR14778:SF2">
    <property type="entry name" value="KINETOCHORE-ASSOCIATED PROTEIN DSN1 HOMOLOG"/>
    <property type="match status" value="1"/>
</dbReference>
<keyword evidence="3" id="KW-1185">Reference proteome</keyword>
<dbReference type="EMBL" id="JARJCN010000003">
    <property type="protein sequence ID" value="KAJ7102606.1"/>
    <property type="molecule type" value="Genomic_DNA"/>
</dbReference>
<name>A0AAD6Y1D4_9AGAR</name>
<sequence>MASNPLLAAAAKKSKKPHTASQAASTKRKYTEETPGGLLIVRAQSADAPTRSAPARQPTAGPSKPPAAKKFKADTLTVPTHPPARNASVDPVVEQAVRDMEDEADSLRRAARPTTNPSPPTLAFSPAKPPPKPARAKKKPAPIETQEPLRDGTPQGARNKLLRGDAMAAIARGRTPEPDTPGHRRRSSLGGRGKRISNSFQGGFALPHAKVGDESLYKHIDHELSDAEQLRQLLTWCASRAAEAGPSAHPIPPVDAAAMQTIKGDMVNMLAERYIDLSLFGPDEDQPIPGVGKNAQNEKNRRWEKVYSEEIERAAAEREEWNKARYYHDAYRAKEEKRLVTRRAEAEAKGKGRATDDSADPWPWPDARVLPQRLQHGLRLAQAGPTPDPPMDDVPFALAALHTHLHAARTCVRVAGRVLDARFGLLGEGITGSTGAGATGEGGSREGAHGLMRALARVDMARPPGMVGDAARRAAREVQRAAKAGEGERRVTLTAPGTPRRAGTPRRERTPGRDRTPGR</sequence>
<comment type="caution">
    <text evidence="2">The sequence shown here is derived from an EMBL/GenBank/DDBJ whole genome shotgun (WGS) entry which is preliminary data.</text>
</comment>
<organism evidence="2 3">
    <name type="scientific">Mycena belliarum</name>
    <dbReference type="NCBI Taxonomy" id="1033014"/>
    <lineage>
        <taxon>Eukaryota</taxon>
        <taxon>Fungi</taxon>
        <taxon>Dikarya</taxon>
        <taxon>Basidiomycota</taxon>
        <taxon>Agaricomycotina</taxon>
        <taxon>Agaricomycetes</taxon>
        <taxon>Agaricomycetidae</taxon>
        <taxon>Agaricales</taxon>
        <taxon>Marasmiineae</taxon>
        <taxon>Mycenaceae</taxon>
        <taxon>Mycena</taxon>
    </lineage>
</organism>
<dbReference type="PANTHER" id="PTHR14778">
    <property type="entry name" value="KINETOCHORE-ASSOCIATED PROTEIN DSN1 HOMOLOG"/>
    <property type="match status" value="1"/>
</dbReference>
<protein>
    <submittedName>
        <fullName evidence="2">Mis12-Mtw1 protein family-domain-containing protein</fullName>
    </submittedName>
</protein>
<dbReference type="Pfam" id="PF08202">
    <property type="entry name" value="MIS13"/>
    <property type="match status" value="1"/>
</dbReference>
<feature type="region of interest" description="Disordered" evidence="1">
    <location>
        <begin position="344"/>
        <end position="363"/>
    </location>
</feature>
<feature type="compositionally biased region" description="Basic and acidic residues" evidence="1">
    <location>
        <begin position="505"/>
        <end position="519"/>
    </location>
</feature>